<name>X1I8J1_9ZZZZ</name>
<organism evidence="1">
    <name type="scientific">marine sediment metagenome</name>
    <dbReference type="NCBI Taxonomy" id="412755"/>
    <lineage>
        <taxon>unclassified sequences</taxon>
        <taxon>metagenomes</taxon>
        <taxon>ecological metagenomes</taxon>
    </lineage>
</organism>
<evidence type="ECO:0008006" key="2">
    <source>
        <dbReference type="Google" id="ProtNLM"/>
    </source>
</evidence>
<feature type="non-terminal residue" evidence="1">
    <location>
        <position position="1"/>
    </location>
</feature>
<proteinExistence type="predicted"/>
<gene>
    <name evidence="1" type="ORF">S03H2_64452</name>
</gene>
<dbReference type="SUPFAM" id="SSF53850">
    <property type="entry name" value="Periplasmic binding protein-like II"/>
    <property type="match status" value="1"/>
</dbReference>
<reference evidence="1" key="1">
    <citation type="journal article" date="2014" name="Front. Microbiol.">
        <title>High frequency of phylogenetically diverse reductive dehalogenase-homologous genes in deep subseafloor sedimentary metagenomes.</title>
        <authorList>
            <person name="Kawai M."/>
            <person name="Futagami T."/>
            <person name="Toyoda A."/>
            <person name="Takaki Y."/>
            <person name="Nishi S."/>
            <person name="Hori S."/>
            <person name="Arai W."/>
            <person name="Tsubouchi T."/>
            <person name="Morono Y."/>
            <person name="Uchiyama I."/>
            <person name="Ito T."/>
            <person name="Fujiyama A."/>
            <person name="Inagaki F."/>
            <person name="Takami H."/>
        </authorList>
    </citation>
    <scope>NUCLEOTIDE SEQUENCE</scope>
    <source>
        <strain evidence="1">Expedition CK06-06</strain>
    </source>
</reference>
<comment type="caution">
    <text evidence="1">The sequence shown here is derived from an EMBL/GenBank/DDBJ whole genome shotgun (WGS) entry which is preliminary data.</text>
</comment>
<sequence>EAFGTEKAVIVQNWTWFSGYLDANYPEIDYVVIRIPTPDGELRPDRYGVCGIEGQYPIVFKNISSDNKEAAWKFIKSLTEDSQWGVEYAIDQGIIPTNLLTWARPELWENQTMRVLAKTVPYYTAQIYYPDEIRSLLKSTCEKIFVLEEPMRETLDEATRKANELIAKNKYERLEYRHFMTEEMARKLQMEFEKRVK</sequence>
<dbReference type="AlphaFoldDB" id="X1I8J1"/>
<dbReference type="Gene3D" id="3.40.190.10">
    <property type="entry name" value="Periplasmic binding protein-like II"/>
    <property type="match status" value="1"/>
</dbReference>
<protein>
    <recommendedName>
        <fullName evidence="2">ABC transporter substrate-binding protein</fullName>
    </recommendedName>
</protein>
<dbReference type="EMBL" id="BARU01041869">
    <property type="protein sequence ID" value="GAH78736.1"/>
    <property type="molecule type" value="Genomic_DNA"/>
</dbReference>
<evidence type="ECO:0000313" key="1">
    <source>
        <dbReference type="EMBL" id="GAH78736.1"/>
    </source>
</evidence>
<accession>X1I8J1</accession>